<proteinExistence type="predicted"/>
<protein>
    <submittedName>
        <fullName evidence="1">Head protein</fullName>
    </submittedName>
</protein>
<evidence type="ECO:0000313" key="1">
    <source>
        <dbReference type="EMBL" id="DAD72323.1"/>
    </source>
</evidence>
<dbReference type="EMBL" id="BK015897">
    <property type="protein sequence ID" value="DAD72323.1"/>
    <property type="molecule type" value="Genomic_DNA"/>
</dbReference>
<organism evidence="1">
    <name type="scientific">Podoviridae sp. ctC8s18</name>
    <dbReference type="NCBI Taxonomy" id="2827617"/>
    <lineage>
        <taxon>Viruses</taxon>
        <taxon>Duplodnaviria</taxon>
        <taxon>Heunggongvirae</taxon>
        <taxon>Uroviricota</taxon>
        <taxon>Caudoviricetes</taxon>
    </lineage>
</organism>
<accession>A0A8S5LR50</accession>
<sequence length="476" mass="52886">MPTIPKKANTITAKNSANVLNSIKNEVGGTYADMVPYAISEGDIMANGARATRSDAVRSLRAIGNVMLEYQPLQNAFLSALVNRIAQVVVTSRLYENPWAGFKRGILEYGETIEEIFVQLANPYQFDPEKAETEVFKRRIPDVKAAFHSMNYQKYYPTTVTREQLHQAFLSYEGVSDLINRIIEQIYTGANYDEFIVMKYMIAREALNGSIYTVNVESPTADNARSITSQMVTYAKNLGFMSNKFNNSGVMTYSDISSLYMILTTEISSIFDVEVLALSFNMNKAELLGRQIYVDGFGTFDNERLALIFADDPYTTFTPFTEDELTELGKIQGLMVDKDWFMIWDNLYNTTEIYNPQGLYWNYFYHVWKTFSTSPFSNAILFTTSTPTVTSVTVTPSTETIQKGQSAKFSASVVTTGLAPKNVIWALTGTETVTSTVDANGNVTVASDEANTSLTVTATSAFDSTKKGTATITVGS</sequence>
<name>A0A8S5LR50_9CAUD</name>
<reference evidence="1" key="1">
    <citation type="journal article" date="2021" name="Proc. Natl. Acad. Sci. U.S.A.">
        <title>A Catalog of Tens of Thousands of Viruses from Human Metagenomes Reveals Hidden Associations with Chronic Diseases.</title>
        <authorList>
            <person name="Tisza M.J."/>
            <person name="Buck C.B."/>
        </authorList>
    </citation>
    <scope>NUCLEOTIDE SEQUENCE</scope>
    <source>
        <strain evidence="1">CtC8s18</strain>
    </source>
</reference>
<dbReference type="Gene3D" id="2.60.40.1080">
    <property type="match status" value="1"/>
</dbReference>
<dbReference type="Pfam" id="PF25622">
    <property type="entry name" value="Phi29_MCP"/>
    <property type="match status" value="1"/>
</dbReference>